<dbReference type="Pfam" id="PF05739">
    <property type="entry name" value="SNARE"/>
    <property type="match status" value="1"/>
</dbReference>
<gene>
    <name evidence="12" type="ORF">OMED0929_LOCUS1455</name>
    <name evidence="13" type="ORF">OMED0929_LOCUS1456</name>
    <name evidence="14" type="ORF">OMED0929_LOCUS1457</name>
    <name evidence="15" type="ORF">OMED0929_LOCUS1458</name>
</gene>
<keyword evidence="7" id="KW-0333">Golgi apparatus</keyword>
<dbReference type="PROSITE" id="PS50192">
    <property type="entry name" value="T_SNARE"/>
    <property type="match status" value="1"/>
</dbReference>
<evidence type="ECO:0000256" key="1">
    <source>
        <dbReference type="ARBA" id="ARBA00004409"/>
    </source>
</evidence>
<keyword evidence="5" id="KW-0653">Protein transport</keyword>
<dbReference type="InterPro" id="IPR000727">
    <property type="entry name" value="T_SNARE_dom"/>
</dbReference>
<dbReference type="InterPro" id="IPR010989">
    <property type="entry name" value="SNARE"/>
</dbReference>
<evidence type="ECO:0000313" key="12">
    <source>
        <dbReference type="EMBL" id="CAD8577909.1"/>
    </source>
</evidence>
<evidence type="ECO:0000256" key="8">
    <source>
        <dbReference type="ARBA" id="ARBA00023054"/>
    </source>
</evidence>
<dbReference type="SUPFAM" id="SSF47661">
    <property type="entry name" value="t-snare proteins"/>
    <property type="match status" value="1"/>
</dbReference>
<dbReference type="GO" id="GO:0006886">
    <property type="term" value="P:intracellular protein transport"/>
    <property type="evidence" value="ECO:0007669"/>
    <property type="project" value="TreeGrafter"/>
</dbReference>
<accession>A0A6U0DVM7</accession>
<evidence type="ECO:0000313" key="13">
    <source>
        <dbReference type="EMBL" id="CAD8577910.1"/>
    </source>
</evidence>
<dbReference type="Gene3D" id="1.20.58.70">
    <property type="match status" value="1"/>
</dbReference>
<dbReference type="GO" id="GO:0031201">
    <property type="term" value="C:SNARE complex"/>
    <property type="evidence" value="ECO:0007669"/>
    <property type="project" value="TreeGrafter"/>
</dbReference>
<proteinExistence type="inferred from homology"/>
<dbReference type="GO" id="GO:0005484">
    <property type="term" value="F:SNAP receptor activity"/>
    <property type="evidence" value="ECO:0007669"/>
    <property type="project" value="TreeGrafter"/>
</dbReference>
<dbReference type="GO" id="GO:0048278">
    <property type="term" value="P:vesicle docking"/>
    <property type="evidence" value="ECO:0007669"/>
    <property type="project" value="TreeGrafter"/>
</dbReference>
<evidence type="ECO:0000256" key="2">
    <source>
        <dbReference type="ARBA" id="ARBA00009063"/>
    </source>
</evidence>
<evidence type="ECO:0000256" key="3">
    <source>
        <dbReference type="ARBA" id="ARBA00022448"/>
    </source>
</evidence>
<comment type="similarity">
    <text evidence="2">Belongs to the syntaxin family.</text>
</comment>
<evidence type="ECO:0000256" key="4">
    <source>
        <dbReference type="ARBA" id="ARBA00022692"/>
    </source>
</evidence>
<dbReference type="EMBL" id="HBEW01001734">
    <property type="protein sequence ID" value="CAD8577913.1"/>
    <property type="molecule type" value="Transcribed_RNA"/>
</dbReference>
<evidence type="ECO:0000259" key="11">
    <source>
        <dbReference type="PROSITE" id="PS50192"/>
    </source>
</evidence>
<dbReference type="PANTHER" id="PTHR19957:SF83">
    <property type="entry name" value="SYNTAXIN-16"/>
    <property type="match status" value="1"/>
</dbReference>
<dbReference type="EMBL" id="HBEW01001732">
    <property type="protein sequence ID" value="CAD8577910.1"/>
    <property type="molecule type" value="Transcribed_RNA"/>
</dbReference>
<dbReference type="InterPro" id="IPR045242">
    <property type="entry name" value="Syntaxin"/>
</dbReference>
<keyword evidence="9 10" id="KW-0472">Membrane</keyword>
<dbReference type="SMART" id="SM00397">
    <property type="entry name" value="t_SNARE"/>
    <property type="match status" value="1"/>
</dbReference>
<reference evidence="13" key="1">
    <citation type="submission" date="2021-01" db="EMBL/GenBank/DDBJ databases">
        <authorList>
            <person name="Corre E."/>
            <person name="Pelletier E."/>
            <person name="Niang G."/>
            <person name="Scheremetjew M."/>
            <person name="Finn R."/>
            <person name="Kale V."/>
            <person name="Holt S."/>
            <person name="Cochrane G."/>
            <person name="Meng A."/>
            <person name="Brown T."/>
            <person name="Cohen L."/>
        </authorList>
    </citation>
    <scope>NUCLEOTIDE SEQUENCE</scope>
    <source>
        <strain evidence="13">Clade-D-RCC2572</strain>
    </source>
</reference>
<keyword evidence="8" id="KW-0175">Coiled coil</keyword>
<evidence type="ECO:0000313" key="14">
    <source>
        <dbReference type="EMBL" id="CAD8577911.1"/>
    </source>
</evidence>
<dbReference type="GO" id="GO:0000139">
    <property type="term" value="C:Golgi membrane"/>
    <property type="evidence" value="ECO:0007669"/>
    <property type="project" value="UniProtKB-SubCell"/>
</dbReference>
<keyword evidence="4 10" id="KW-0812">Transmembrane</keyword>
<keyword evidence="3" id="KW-0813">Transport</keyword>
<protein>
    <recommendedName>
        <fullName evidence="11">t-SNARE coiled-coil homology domain-containing protein</fullName>
    </recommendedName>
</protein>
<evidence type="ECO:0000256" key="6">
    <source>
        <dbReference type="ARBA" id="ARBA00022989"/>
    </source>
</evidence>
<evidence type="ECO:0000313" key="15">
    <source>
        <dbReference type="EMBL" id="CAD8577913.1"/>
    </source>
</evidence>
<evidence type="ECO:0000256" key="5">
    <source>
        <dbReference type="ARBA" id="ARBA00022927"/>
    </source>
</evidence>
<keyword evidence="6 10" id="KW-1133">Transmembrane helix</keyword>
<dbReference type="AlphaFoldDB" id="A0A6U0DVM7"/>
<feature type="domain" description="T-SNARE coiled-coil homology" evidence="11">
    <location>
        <begin position="228"/>
        <end position="290"/>
    </location>
</feature>
<evidence type="ECO:0000256" key="9">
    <source>
        <dbReference type="ARBA" id="ARBA00023136"/>
    </source>
</evidence>
<dbReference type="EMBL" id="HBEW01001733">
    <property type="protein sequence ID" value="CAD8577911.1"/>
    <property type="molecule type" value="Transcribed_RNA"/>
</dbReference>
<evidence type="ECO:0000256" key="10">
    <source>
        <dbReference type="SAM" id="Phobius"/>
    </source>
</evidence>
<name>A0A6U0DVM7_9CHLO</name>
<sequence length="322" mass="34606">MSSGAAVGAHRNLTSAYVRHRTHAHAGASTSALSSGFDLGNAGRGTSRLLDAALGPRSDDAVAVDIPTRGGDAVPVWVERCEHASRDIARIRENLKALGEAHAKALLPNFDDVGGEEIVAEALTKDVTKLFKRCDASLRSVTTTGEAGEAGVRVNAQRKLAMELNKLSQDFRRQQKDYLQKLKSQQDRGPGAAGIDGFAQFSRGGGGGEESFGGAGGLMQMEMLNRAETVSIERDREVMKILESVQDLAAVMKDLSTLIIDQGTILDRIDYNCEAVAASVEQGREELVKAEKHQKNSAAIMCIYLLLVMIVLMLVIVLFEKA</sequence>
<organism evidence="13">
    <name type="scientific">Ostreococcus mediterraneus</name>
    <dbReference type="NCBI Taxonomy" id="1486918"/>
    <lineage>
        <taxon>Eukaryota</taxon>
        <taxon>Viridiplantae</taxon>
        <taxon>Chlorophyta</taxon>
        <taxon>Mamiellophyceae</taxon>
        <taxon>Mamiellales</taxon>
        <taxon>Bathycoccaceae</taxon>
        <taxon>Ostreococcus</taxon>
    </lineage>
</organism>
<dbReference type="PANTHER" id="PTHR19957">
    <property type="entry name" value="SYNTAXIN"/>
    <property type="match status" value="1"/>
</dbReference>
<comment type="subcellular location">
    <subcellularLocation>
        <location evidence="1">Golgi apparatus membrane</location>
        <topology evidence="1">Single-pass type IV membrane protein</topology>
    </subcellularLocation>
</comment>
<dbReference type="EMBL" id="HBEW01001731">
    <property type="protein sequence ID" value="CAD8577909.1"/>
    <property type="molecule type" value="Transcribed_RNA"/>
</dbReference>
<dbReference type="CDD" id="cd15845">
    <property type="entry name" value="SNARE_syntaxin16"/>
    <property type="match status" value="1"/>
</dbReference>
<dbReference type="GO" id="GO:0000149">
    <property type="term" value="F:SNARE binding"/>
    <property type="evidence" value="ECO:0007669"/>
    <property type="project" value="TreeGrafter"/>
</dbReference>
<feature type="transmembrane region" description="Helical" evidence="10">
    <location>
        <begin position="298"/>
        <end position="319"/>
    </location>
</feature>
<evidence type="ECO:0000256" key="7">
    <source>
        <dbReference type="ARBA" id="ARBA00023034"/>
    </source>
</evidence>
<dbReference type="GO" id="GO:0006906">
    <property type="term" value="P:vesicle fusion"/>
    <property type="evidence" value="ECO:0007669"/>
    <property type="project" value="TreeGrafter"/>
</dbReference>